<reference evidence="3" key="1">
    <citation type="journal article" date="2014" name="Front. Microbiol.">
        <title>High frequency of phylogenetically diverse reductive dehalogenase-homologous genes in deep subseafloor sedimentary metagenomes.</title>
        <authorList>
            <person name="Kawai M."/>
            <person name="Futagami T."/>
            <person name="Toyoda A."/>
            <person name="Takaki Y."/>
            <person name="Nishi S."/>
            <person name="Hori S."/>
            <person name="Arai W."/>
            <person name="Tsubouchi T."/>
            <person name="Morono Y."/>
            <person name="Uchiyama I."/>
            <person name="Ito T."/>
            <person name="Fujiyama A."/>
            <person name="Inagaki F."/>
            <person name="Takami H."/>
        </authorList>
    </citation>
    <scope>NUCLEOTIDE SEQUENCE</scope>
    <source>
        <strain evidence="3">Expedition CK06-06</strain>
    </source>
</reference>
<accession>X1BVK1</accession>
<feature type="coiled-coil region" evidence="1">
    <location>
        <begin position="133"/>
        <end position="160"/>
    </location>
</feature>
<comment type="caution">
    <text evidence="3">The sequence shown here is derived from an EMBL/GenBank/DDBJ whole genome shotgun (WGS) entry which is preliminary data.</text>
</comment>
<protein>
    <recommendedName>
        <fullName evidence="4">DUF3987 domain-containing protein</fullName>
    </recommendedName>
</protein>
<sequence length="287" mass="32259">TKEAETWGPQPAADEIKPHRDEASDENWGGEPEPLVRTTSPKVKFPLEQLPKVVQDAILHIEDRTQAPREICATSVLGAMSVACQHLYDVQLPFGDINPLSLYFVSVAESGERKTSADKSACREIKLYEAKRIAKYRKAIEEYRQDEEVWKDTLRKLKRADEDTSDHYNGKPVKPVRPEILAPDPTIEGLEKLLLEGCGWAGLWSSEGGSFLGGWSMRSENRMATASKLNLLWDEGMVKRIRAQMPIESRTGCRLTMHLMIQPVLAPSIFSDARLHGQGFHARILPT</sequence>
<evidence type="ECO:0000256" key="2">
    <source>
        <dbReference type="SAM" id="MobiDB-lite"/>
    </source>
</evidence>
<dbReference type="AlphaFoldDB" id="X1BVK1"/>
<name>X1BVK1_9ZZZZ</name>
<evidence type="ECO:0000256" key="1">
    <source>
        <dbReference type="SAM" id="Coils"/>
    </source>
</evidence>
<dbReference type="EMBL" id="BART01022712">
    <property type="protein sequence ID" value="GAG99794.1"/>
    <property type="molecule type" value="Genomic_DNA"/>
</dbReference>
<organism evidence="3">
    <name type="scientific">marine sediment metagenome</name>
    <dbReference type="NCBI Taxonomy" id="412755"/>
    <lineage>
        <taxon>unclassified sequences</taxon>
        <taxon>metagenomes</taxon>
        <taxon>ecological metagenomes</taxon>
    </lineage>
</organism>
<dbReference type="InterPro" id="IPR025048">
    <property type="entry name" value="DUF3987"/>
</dbReference>
<feature type="non-terminal residue" evidence="3">
    <location>
        <position position="1"/>
    </location>
</feature>
<keyword evidence="1" id="KW-0175">Coiled coil</keyword>
<feature type="region of interest" description="Disordered" evidence="2">
    <location>
        <begin position="1"/>
        <end position="38"/>
    </location>
</feature>
<dbReference type="Pfam" id="PF13148">
    <property type="entry name" value="DUF3987"/>
    <property type="match status" value="1"/>
</dbReference>
<feature type="non-terminal residue" evidence="3">
    <location>
        <position position="287"/>
    </location>
</feature>
<evidence type="ECO:0000313" key="3">
    <source>
        <dbReference type="EMBL" id="GAG99794.1"/>
    </source>
</evidence>
<gene>
    <name evidence="3" type="ORF">S01H4_41515</name>
</gene>
<evidence type="ECO:0008006" key="4">
    <source>
        <dbReference type="Google" id="ProtNLM"/>
    </source>
</evidence>
<proteinExistence type="predicted"/>